<feature type="compositionally biased region" description="Gly residues" evidence="1">
    <location>
        <begin position="1"/>
        <end position="11"/>
    </location>
</feature>
<dbReference type="EMBL" id="CAUYUJ010021152">
    <property type="protein sequence ID" value="CAK0902995.1"/>
    <property type="molecule type" value="Genomic_DNA"/>
</dbReference>
<feature type="compositionally biased region" description="Basic residues" evidence="1">
    <location>
        <begin position="25"/>
        <end position="45"/>
    </location>
</feature>
<feature type="region of interest" description="Disordered" evidence="1">
    <location>
        <begin position="1"/>
        <end position="85"/>
    </location>
</feature>
<evidence type="ECO:0000313" key="3">
    <source>
        <dbReference type="Proteomes" id="UP001189429"/>
    </source>
</evidence>
<keyword evidence="3" id="KW-1185">Reference proteome</keyword>
<proteinExistence type="predicted"/>
<accession>A0ABN9XSL1</accession>
<protein>
    <submittedName>
        <fullName evidence="2">Uncharacterized protein</fullName>
    </submittedName>
</protein>
<sequence>MRAVDTGGGDAAGAEGSESGLQERQKKRKKDKKEKKEKKEKKARLQHGADAAEEDDGKQGSARLDADDAELEAELFGHSDGDAPMPEDRWLMKIVATVAAEAAEPAWAPAVPPSIALLHPRRAARAALDAALCAAVCGLACGSMRQEGVGGWWSDPLRIRPPRSRTSG</sequence>
<evidence type="ECO:0000313" key="2">
    <source>
        <dbReference type="EMBL" id="CAK0902995.1"/>
    </source>
</evidence>
<gene>
    <name evidence="2" type="ORF">PCOR1329_LOCUS79432</name>
</gene>
<evidence type="ECO:0000256" key="1">
    <source>
        <dbReference type="SAM" id="MobiDB-lite"/>
    </source>
</evidence>
<name>A0ABN9XSL1_9DINO</name>
<organism evidence="2 3">
    <name type="scientific">Prorocentrum cordatum</name>
    <dbReference type="NCBI Taxonomy" id="2364126"/>
    <lineage>
        <taxon>Eukaryota</taxon>
        <taxon>Sar</taxon>
        <taxon>Alveolata</taxon>
        <taxon>Dinophyceae</taxon>
        <taxon>Prorocentrales</taxon>
        <taxon>Prorocentraceae</taxon>
        <taxon>Prorocentrum</taxon>
    </lineage>
</organism>
<feature type="compositionally biased region" description="Low complexity" evidence="1">
    <location>
        <begin position="12"/>
        <end position="22"/>
    </location>
</feature>
<reference evidence="2" key="1">
    <citation type="submission" date="2023-10" db="EMBL/GenBank/DDBJ databases">
        <authorList>
            <person name="Chen Y."/>
            <person name="Shah S."/>
            <person name="Dougan E. K."/>
            <person name="Thang M."/>
            <person name="Chan C."/>
        </authorList>
    </citation>
    <scope>NUCLEOTIDE SEQUENCE [LARGE SCALE GENOMIC DNA]</scope>
</reference>
<comment type="caution">
    <text evidence="2">The sequence shown here is derived from an EMBL/GenBank/DDBJ whole genome shotgun (WGS) entry which is preliminary data.</text>
</comment>
<feature type="compositionally biased region" description="Basic and acidic residues" evidence="1">
    <location>
        <begin position="75"/>
        <end position="85"/>
    </location>
</feature>
<dbReference type="Proteomes" id="UP001189429">
    <property type="component" value="Unassembled WGS sequence"/>
</dbReference>